<keyword evidence="6 9" id="KW-0275">Fatty acid biosynthesis</keyword>
<feature type="active site" evidence="9">
    <location>
        <position position="249"/>
    </location>
</feature>
<comment type="function">
    <text evidence="9">Catalyzes the condensation reaction of fatty acid synthesis by the addition to an acyl acceptor of two carbons from malonyl-ACP. Catalyzes the first condensation reaction which initiates fatty acid synthesis and may therefore play a role in governing the total rate of fatty acid production. Possesses both acetoacetyl-ACP synthase and acetyl transacylase activities. Its substrate specificity determines the biosynthesis of branched-chain and/or straight-chain of fatty acids.</text>
</comment>
<dbReference type="AlphaFoldDB" id="A0A2Z6TEG2"/>
<keyword evidence="7 9" id="KW-0511">Multifunctional enzyme</keyword>
<dbReference type="GO" id="GO:0005737">
    <property type="term" value="C:cytoplasm"/>
    <property type="evidence" value="ECO:0007669"/>
    <property type="project" value="UniProtKB-SubCell"/>
</dbReference>
<evidence type="ECO:0000256" key="3">
    <source>
        <dbReference type="ARBA" id="ARBA00022679"/>
    </source>
</evidence>
<dbReference type="HAMAP" id="MF_01815">
    <property type="entry name" value="FabH"/>
    <property type="match status" value="1"/>
</dbReference>
<keyword evidence="4 9" id="KW-0276">Fatty acid metabolism</keyword>
<organism evidence="12 13">
    <name type="scientific">Lactobacillus rodentium</name>
    <dbReference type="NCBI Taxonomy" id="947835"/>
    <lineage>
        <taxon>Bacteria</taxon>
        <taxon>Bacillati</taxon>
        <taxon>Bacillota</taxon>
        <taxon>Bacilli</taxon>
        <taxon>Lactobacillales</taxon>
        <taxon>Lactobacillaceae</taxon>
        <taxon>Lactobacillus</taxon>
    </lineage>
</organism>
<keyword evidence="8 9" id="KW-0012">Acyltransferase</keyword>
<dbReference type="PANTHER" id="PTHR43091:SF1">
    <property type="entry name" value="BETA-KETOACYL-[ACYL-CARRIER-PROTEIN] SYNTHASE III, CHLOROPLASTIC"/>
    <property type="match status" value="1"/>
</dbReference>
<evidence type="ECO:0000256" key="8">
    <source>
        <dbReference type="ARBA" id="ARBA00023315"/>
    </source>
</evidence>
<keyword evidence="2 9" id="KW-0444">Lipid biosynthesis</keyword>
<gene>
    <name evidence="9 12" type="primary">fabH</name>
    <name evidence="12" type="ORF">LrDSM24759_13690</name>
</gene>
<evidence type="ECO:0000256" key="2">
    <source>
        <dbReference type="ARBA" id="ARBA00022516"/>
    </source>
</evidence>
<dbReference type="UniPathway" id="UPA00094"/>
<evidence type="ECO:0000256" key="9">
    <source>
        <dbReference type="HAMAP-Rule" id="MF_01815"/>
    </source>
</evidence>
<dbReference type="Proteomes" id="UP000257317">
    <property type="component" value="Unassembled WGS sequence"/>
</dbReference>
<comment type="subunit">
    <text evidence="9">Homodimer.</text>
</comment>
<dbReference type="InterPro" id="IPR013747">
    <property type="entry name" value="ACP_syn_III_C"/>
</dbReference>
<dbReference type="NCBIfam" id="NF006829">
    <property type="entry name" value="PRK09352.1"/>
    <property type="match status" value="1"/>
</dbReference>
<dbReference type="Pfam" id="PF08541">
    <property type="entry name" value="ACP_syn_III_C"/>
    <property type="match status" value="1"/>
</dbReference>
<evidence type="ECO:0000256" key="4">
    <source>
        <dbReference type="ARBA" id="ARBA00022832"/>
    </source>
</evidence>
<evidence type="ECO:0000256" key="7">
    <source>
        <dbReference type="ARBA" id="ARBA00023268"/>
    </source>
</evidence>
<evidence type="ECO:0000256" key="5">
    <source>
        <dbReference type="ARBA" id="ARBA00023098"/>
    </source>
</evidence>
<dbReference type="PANTHER" id="PTHR43091">
    <property type="entry name" value="3-OXOACYL-[ACYL-CARRIER-PROTEIN] SYNTHASE"/>
    <property type="match status" value="1"/>
</dbReference>
<dbReference type="Pfam" id="PF08545">
    <property type="entry name" value="ACP_syn_III"/>
    <property type="match status" value="1"/>
</dbReference>
<dbReference type="InterPro" id="IPR004655">
    <property type="entry name" value="FabH"/>
</dbReference>
<feature type="active site" evidence="9">
    <location>
        <position position="112"/>
    </location>
</feature>
<dbReference type="CDD" id="cd00830">
    <property type="entry name" value="KAS_III"/>
    <property type="match status" value="1"/>
</dbReference>
<comment type="similarity">
    <text evidence="1 9">Belongs to the thiolase-like superfamily. FabH family.</text>
</comment>
<comment type="pathway">
    <text evidence="9">Lipid metabolism; fatty acid biosynthesis.</text>
</comment>
<feature type="domain" description="Beta-ketoacyl-[acyl-carrier-protein] synthase III N-terminal" evidence="11">
    <location>
        <begin position="106"/>
        <end position="181"/>
    </location>
</feature>
<evidence type="ECO:0000256" key="6">
    <source>
        <dbReference type="ARBA" id="ARBA00023160"/>
    </source>
</evidence>
<comment type="subcellular location">
    <subcellularLocation>
        <location evidence="9">Cytoplasm</location>
    </subcellularLocation>
</comment>
<dbReference type="EMBL" id="BFBY01000014">
    <property type="protein sequence ID" value="GBG05455.1"/>
    <property type="molecule type" value="Genomic_DNA"/>
</dbReference>
<protein>
    <recommendedName>
        <fullName evidence="9">Beta-ketoacyl-[acyl-carrier-protein] synthase III</fullName>
        <shortName evidence="9">Beta-ketoacyl-ACP synthase III</shortName>
        <shortName evidence="9">KAS III</shortName>
        <ecNumber evidence="9">2.3.1.180</ecNumber>
    </recommendedName>
    <alternativeName>
        <fullName evidence="9">3-oxoacyl-[acyl-carrier-protein] synthase 3</fullName>
    </alternativeName>
    <alternativeName>
        <fullName evidence="9">3-oxoacyl-[acyl-carrier-protein] synthase III</fullName>
    </alternativeName>
</protein>
<dbReference type="NCBIfam" id="TIGR00747">
    <property type="entry name" value="fabH"/>
    <property type="match status" value="1"/>
</dbReference>
<evidence type="ECO:0000313" key="12">
    <source>
        <dbReference type="EMBL" id="GBG05455.1"/>
    </source>
</evidence>
<evidence type="ECO:0000259" key="10">
    <source>
        <dbReference type="Pfam" id="PF08541"/>
    </source>
</evidence>
<dbReference type="OrthoDB" id="9815506at2"/>
<evidence type="ECO:0000259" key="11">
    <source>
        <dbReference type="Pfam" id="PF08545"/>
    </source>
</evidence>
<comment type="caution">
    <text evidence="12">The sequence shown here is derived from an EMBL/GenBank/DDBJ whole genome shotgun (WGS) entry which is preliminary data.</text>
</comment>
<comment type="catalytic activity">
    <reaction evidence="9">
        <text>malonyl-[ACP] + acetyl-CoA + H(+) = 3-oxobutanoyl-[ACP] + CO2 + CoA</text>
        <dbReference type="Rhea" id="RHEA:12080"/>
        <dbReference type="Rhea" id="RHEA-COMP:9623"/>
        <dbReference type="Rhea" id="RHEA-COMP:9625"/>
        <dbReference type="ChEBI" id="CHEBI:15378"/>
        <dbReference type="ChEBI" id="CHEBI:16526"/>
        <dbReference type="ChEBI" id="CHEBI:57287"/>
        <dbReference type="ChEBI" id="CHEBI:57288"/>
        <dbReference type="ChEBI" id="CHEBI:78449"/>
        <dbReference type="ChEBI" id="CHEBI:78450"/>
        <dbReference type="EC" id="2.3.1.180"/>
    </reaction>
</comment>
<comment type="domain">
    <text evidence="9">The last Arg residue of the ACP-binding site is essential for the weak association between ACP/AcpP and FabH.</text>
</comment>
<dbReference type="Gene3D" id="3.40.47.10">
    <property type="match status" value="1"/>
</dbReference>
<dbReference type="GO" id="GO:0006633">
    <property type="term" value="P:fatty acid biosynthetic process"/>
    <property type="evidence" value="ECO:0007669"/>
    <property type="project" value="UniProtKB-UniRule"/>
</dbReference>
<proteinExistence type="inferred from homology"/>
<dbReference type="RefSeq" id="WP_117118783.1">
    <property type="nucleotide sequence ID" value="NZ_BFBY01000014.1"/>
</dbReference>
<keyword evidence="13" id="KW-1185">Reference proteome</keyword>
<evidence type="ECO:0000256" key="1">
    <source>
        <dbReference type="ARBA" id="ARBA00008642"/>
    </source>
</evidence>
<dbReference type="InterPro" id="IPR016039">
    <property type="entry name" value="Thiolase-like"/>
</dbReference>
<dbReference type="EC" id="2.3.1.180" evidence="9"/>
<dbReference type="InterPro" id="IPR013751">
    <property type="entry name" value="ACP_syn_III_N"/>
</dbReference>
<feature type="region of interest" description="ACP-binding" evidence="9">
    <location>
        <begin position="250"/>
        <end position="254"/>
    </location>
</feature>
<keyword evidence="9" id="KW-0963">Cytoplasm</keyword>
<feature type="active site" evidence="9">
    <location>
        <position position="279"/>
    </location>
</feature>
<sequence>MNDVTITATSKVVPSQLVTNNQLSKIMDTSDEWIRKRTGIETRHLSNDKNTSELALEVGKKLLNQVSWPVTDLDLIIVATMSPDYLTPSVSAQIQGKLKAQNAVAFDLSAACSGFSYALSVARSMLLANNWHKALVIGAEVLSKLLDWHDRSTAVLFGDGAGGVILETRAEKHFLGQDLRTFGELGNQLTAGHTKTNGVLKDNTFSYTPFQMNGREVYRFATHEVPRSIQTACRQANLELNQVDHFLLHQANSRIIEHVAKRLKQPLDKFPINISEYGNTAAASEAILLAECVEKGIIKKGETFALSGFGGGLTCATIIFKY</sequence>
<dbReference type="SUPFAM" id="SSF53901">
    <property type="entry name" value="Thiolase-like"/>
    <property type="match status" value="1"/>
</dbReference>
<keyword evidence="5 9" id="KW-0443">Lipid metabolism</keyword>
<dbReference type="GO" id="GO:0004315">
    <property type="term" value="F:3-oxoacyl-[acyl-carrier-protein] synthase activity"/>
    <property type="evidence" value="ECO:0007669"/>
    <property type="project" value="InterPro"/>
</dbReference>
<dbReference type="GO" id="GO:0033818">
    <property type="term" value="F:beta-ketoacyl-acyl-carrier-protein synthase III activity"/>
    <property type="evidence" value="ECO:0007669"/>
    <property type="project" value="UniProtKB-UniRule"/>
</dbReference>
<name>A0A2Z6TEG2_9LACO</name>
<feature type="domain" description="Beta-ketoacyl-[acyl-carrier-protein] synthase III C-terminal" evidence="10">
    <location>
        <begin position="233"/>
        <end position="322"/>
    </location>
</feature>
<reference evidence="13" key="1">
    <citation type="submission" date="2018-03" db="EMBL/GenBank/DDBJ databases">
        <title>New taxa in the Lactobacillus gasseri group.</title>
        <authorList>
            <person name="Tanizawa Y."/>
            <person name="Tohno M."/>
            <person name="Endo A."/>
            <person name="Arita M."/>
        </authorList>
    </citation>
    <scope>NUCLEOTIDE SEQUENCE [LARGE SCALE GENOMIC DNA]</scope>
    <source>
        <strain evidence="13">DSM 24759</strain>
    </source>
</reference>
<keyword evidence="3 9" id="KW-0808">Transferase</keyword>
<accession>A0A2Z6TEG2</accession>
<evidence type="ECO:0000313" key="13">
    <source>
        <dbReference type="Proteomes" id="UP000257317"/>
    </source>
</evidence>